<reference evidence="1" key="1">
    <citation type="journal article" date="2020" name="Stud. Mycol.">
        <title>101 Dothideomycetes genomes: a test case for predicting lifestyles and emergence of pathogens.</title>
        <authorList>
            <person name="Haridas S."/>
            <person name="Albert R."/>
            <person name="Binder M."/>
            <person name="Bloem J."/>
            <person name="Labutti K."/>
            <person name="Salamov A."/>
            <person name="Andreopoulos B."/>
            <person name="Baker S."/>
            <person name="Barry K."/>
            <person name="Bills G."/>
            <person name="Bluhm B."/>
            <person name="Cannon C."/>
            <person name="Castanera R."/>
            <person name="Culley D."/>
            <person name="Daum C."/>
            <person name="Ezra D."/>
            <person name="Gonzalez J."/>
            <person name="Henrissat B."/>
            <person name="Kuo A."/>
            <person name="Liang C."/>
            <person name="Lipzen A."/>
            <person name="Lutzoni F."/>
            <person name="Magnuson J."/>
            <person name="Mondo S."/>
            <person name="Nolan M."/>
            <person name="Ohm R."/>
            <person name="Pangilinan J."/>
            <person name="Park H.-J."/>
            <person name="Ramirez L."/>
            <person name="Alfaro M."/>
            <person name="Sun H."/>
            <person name="Tritt A."/>
            <person name="Yoshinaga Y."/>
            <person name="Zwiers L.-H."/>
            <person name="Turgeon B."/>
            <person name="Goodwin S."/>
            <person name="Spatafora J."/>
            <person name="Crous P."/>
            <person name="Grigoriev I."/>
        </authorList>
    </citation>
    <scope>NUCLEOTIDE SEQUENCE</scope>
    <source>
        <strain evidence="1">CBS 130266</strain>
    </source>
</reference>
<protein>
    <submittedName>
        <fullName evidence="1">Uncharacterized protein</fullName>
    </submittedName>
</protein>
<evidence type="ECO:0000313" key="2">
    <source>
        <dbReference type="Proteomes" id="UP000800235"/>
    </source>
</evidence>
<feature type="non-terminal residue" evidence="1">
    <location>
        <position position="208"/>
    </location>
</feature>
<accession>A0A9P4NHK2</accession>
<comment type="caution">
    <text evidence="1">The sequence shown here is derived from an EMBL/GenBank/DDBJ whole genome shotgun (WGS) entry which is preliminary data.</text>
</comment>
<sequence>MYKENVANLANQLDQIRSLPSLQGLDVSTTIYVKDHEANVTAIQAATDATEVIQLSNVGREGGSFLGHIVLNWEYLARHTLFIQAEVHSLEDVKGKIIDYFNVNTGVLPLGYLASCNCLSCTDSWDAARTFPRLAQLYSALNGEMCPQEITLSYLGAMLVSAKRIRQRPLKVYEHLRAVLESDMDHWIHTDPREDWAFRDDPSEPYFG</sequence>
<dbReference type="Proteomes" id="UP000800235">
    <property type="component" value="Unassembled WGS sequence"/>
</dbReference>
<evidence type="ECO:0000313" key="1">
    <source>
        <dbReference type="EMBL" id="KAF2421227.1"/>
    </source>
</evidence>
<name>A0A9P4NHK2_9PEZI</name>
<proteinExistence type="predicted"/>
<gene>
    <name evidence="1" type="ORF">EJ08DRAFT_556841</name>
</gene>
<dbReference type="OrthoDB" id="28755at2759"/>
<dbReference type="AlphaFoldDB" id="A0A9P4NHK2"/>
<dbReference type="PANTHER" id="PTHR37490:SF1">
    <property type="entry name" value="GLYCOSYLTRANSFERASE 2-LIKE DOMAIN-CONTAINING PROTEIN"/>
    <property type="match status" value="1"/>
</dbReference>
<dbReference type="EMBL" id="MU007099">
    <property type="protein sequence ID" value="KAF2421227.1"/>
    <property type="molecule type" value="Genomic_DNA"/>
</dbReference>
<dbReference type="PANTHER" id="PTHR37490">
    <property type="entry name" value="EXPRESSED PROTEIN"/>
    <property type="match status" value="1"/>
</dbReference>
<keyword evidence="2" id="KW-1185">Reference proteome</keyword>
<organism evidence="1 2">
    <name type="scientific">Tothia fuscella</name>
    <dbReference type="NCBI Taxonomy" id="1048955"/>
    <lineage>
        <taxon>Eukaryota</taxon>
        <taxon>Fungi</taxon>
        <taxon>Dikarya</taxon>
        <taxon>Ascomycota</taxon>
        <taxon>Pezizomycotina</taxon>
        <taxon>Dothideomycetes</taxon>
        <taxon>Pleosporomycetidae</taxon>
        <taxon>Venturiales</taxon>
        <taxon>Cylindrosympodiaceae</taxon>
        <taxon>Tothia</taxon>
    </lineage>
</organism>